<sequence length="21" mass="2475">MHDSVRYLNDKAIIFECHGLI</sequence>
<organism evidence="1">
    <name type="scientific">Rhizophora mucronata</name>
    <name type="common">Asiatic mangrove</name>
    <dbReference type="NCBI Taxonomy" id="61149"/>
    <lineage>
        <taxon>Eukaryota</taxon>
        <taxon>Viridiplantae</taxon>
        <taxon>Streptophyta</taxon>
        <taxon>Embryophyta</taxon>
        <taxon>Tracheophyta</taxon>
        <taxon>Spermatophyta</taxon>
        <taxon>Magnoliopsida</taxon>
        <taxon>eudicotyledons</taxon>
        <taxon>Gunneridae</taxon>
        <taxon>Pentapetalae</taxon>
        <taxon>rosids</taxon>
        <taxon>fabids</taxon>
        <taxon>Malpighiales</taxon>
        <taxon>Rhizophoraceae</taxon>
        <taxon>Rhizophora</taxon>
    </lineage>
</organism>
<name>A0A2P2NM54_RHIMU</name>
<dbReference type="AlphaFoldDB" id="A0A2P2NM54"/>
<proteinExistence type="predicted"/>
<dbReference type="EMBL" id="GGEC01063061">
    <property type="protein sequence ID" value="MBX43545.1"/>
    <property type="molecule type" value="Transcribed_RNA"/>
</dbReference>
<protein>
    <submittedName>
        <fullName evidence="1">Uncharacterized protein</fullName>
    </submittedName>
</protein>
<evidence type="ECO:0000313" key="1">
    <source>
        <dbReference type="EMBL" id="MBX43545.1"/>
    </source>
</evidence>
<reference evidence="1" key="1">
    <citation type="submission" date="2018-02" db="EMBL/GenBank/DDBJ databases">
        <title>Rhizophora mucronata_Transcriptome.</title>
        <authorList>
            <person name="Meera S.P."/>
            <person name="Sreeshan A."/>
            <person name="Augustine A."/>
        </authorList>
    </citation>
    <scope>NUCLEOTIDE SEQUENCE</scope>
    <source>
        <tissue evidence="1">Leaf</tissue>
    </source>
</reference>
<accession>A0A2P2NM54</accession>